<dbReference type="PANTHER" id="PTHR43167:SF1">
    <property type="entry name" value="PUTATIVE (AFU_ORTHOLOGUE AFUA_6G01830)-RELATED"/>
    <property type="match status" value="1"/>
</dbReference>
<accession>A0A5N0V2C9</accession>
<evidence type="ECO:0000313" key="1">
    <source>
        <dbReference type="EMBL" id="KAA9159105.1"/>
    </source>
</evidence>
<sequence>MLGPQVEILEGDARRTLRRRWPEPIDLLFLDGPGGLYVEVLAMLEPELADAAVIVADNAEAPGYRDYLTAQERFVSVPVGSRVEVTLFAS</sequence>
<name>A0A5N0V2C9_9PSEU</name>
<proteinExistence type="predicted"/>
<keyword evidence="2" id="KW-1185">Reference proteome</keyword>
<dbReference type="GO" id="GO:0032259">
    <property type="term" value="P:methylation"/>
    <property type="evidence" value="ECO:0007669"/>
    <property type="project" value="UniProtKB-KW"/>
</dbReference>
<dbReference type="PANTHER" id="PTHR43167">
    <property type="entry name" value="PUTATIVE (AFU_ORTHOLOGUE AFUA_6G01830)-RELATED"/>
    <property type="match status" value="1"/>
</dbReference>
<gene>
    <name evidence="1" type="ORF">FPZ12_021275</name>
</gene>
<dbReference type="AlphaFoldDB" id="A0A5N0V2C9"/>
<dbReference type="Gene3D" id="3.40.50.150">
    <property type="entry name" value="Vaccinia Virus protein VP39"/>
    <property type="match status" value="1"/>
</dbReference>
<dbReference type="InterPro" id="IPR029063">
    <property type="entry name" value="SAM-dependent_MTases_sf"/>
</dbReference>
<dbReference type="GO" id="GO:0008168">
    <property type="term" value="F:methyltransferase activity"/>
    <property type="evidence" value="ECO:0007669"/>
    <property type="project" value="UniProtKB-KW"/>
</dbReference>
<keyword evidence="1" id="KW-0808">Transferase</keyword>
<dbReference type="EMBL" id="VMNW02000031">
    <property type="protein sequence ID" value="KAA9159105.1"/>
    <property type="molecule type" value="Genomic_DNA"/>
</dbReference>
<dbReference type="OrthoDB" id="6075445at2"/>
<dbReference type="Proteomes" id="UP000319769">
    <property type="component" value="Unassembled WGS sequence"/>
</dbReference>
<keyword evidence="1" id="KW-0489">Methyltransferase</keyword>
<organism evidence="1 2">
    <name type="scientific">Amycolatopsis acidicola</name>
    <dbReference type="NCBI Taxonomy" id="2596893"/>
    <lineage>
        <taxon>Bacteria</taxon>
        <taxon>Bacillati</taxon>
        <taxon>Actinomycetota</taxon>
        <taxon>Actinomycetes</taxon>
        <taxon>Pseudonocardiales</taxon>
        <taxon>Pseudonocardiaceae</taxon>
        <taxon>Amycolatopsis</taxon>
    </lineage>
</organism>
<protein>
    <submittedName>
        <fullName evidence="1">Methyltransferase</fullName>
    </submittedName>
</protein>
<reference evidence="1" key="1">
    <citation type="submission" date="2019-09" db="EMBL/GenBank/DDBJ databases">
        <authorList>
            <person name="Teo W.F.A."/>
            <person name="Duangmal K."/>
        </authorList>
    </citation>
    <scope>NUCLEOTIDE SEQUENCE [LARGE SCALE GENOMIC DNA]</scope>
    <source>
        <strain evidence="1">K81G1</strain>
    </source>
</reference>
<evidence type="ECO:0000313" key="2">
    <source>
        <dbReference type="Proteomes" id="UP000319769"/>
    </source>
</evidence>
<dbReference type="SUPFAM" id="SSF53335">
    <property type="entry name" value="S-adenosyl-L-methionine-dependent methyltransferases"/>
    <property type="match status" value="1"/>
</dbReference>
<comment type="caution">
    <text evidence="1">The sequence shown here is derived from an EMBL/GenBank/DDBJ whole genome shotgun (WGS) entry which is preliminary data.</text>
</comment>